<reference evidence="2 3" key="1">
    <citation type="submission" date="2021-04" db="EMBL/GenBank/DDBJ databases">
        <title>Chitinophaga sp. nov., isolated from the rhizosphere soil.</title>
        <authorList>
            <person name="He S."/>
        </authorList>
    </citation>
    <scope>NUCLEOTIDE SEQUENCE [LARGE SCALE GENOMIC DNA]</scope>
    <source>
        <strain evidence="2 3">2R12</strain>
    </source>
</reference>
<accession>A0ABS5J901</accession>
<evidence type="ECO:0000313" key="3">
    <source>
        <dbReference type="Proteomes" id="UP000676386"/>
    </source>
</evidence>
<feature type="compositionally biased region" description="Polar residues" evidence="1">
    <location>
        <begin position="70"/>
        <end position="81"/>
    </location>
</feature>
<comment type="caution">
    <text evidence="2">The sequence shown here is derived from an EMBL/GenBank/DDBJ whole genome shotgun (WGS) entry which is preliminary data.</text>
</comment>
<proteinExistence type="predicted"/>
<gene>
    <name evidence="2" type="ORF">KE626_30510</name>
</gene>
<feature type="region of interest" description="Disordered" evidence="1">
    <location>
        <begin position="70"/>
        <end position="93"/>
    </location>
</feature>
<dbReference type="Proteomes" id="UP000676386">
    <property type="component" value="Unassembled WGS sequence"/>
</dbReference>
<dbReference type="RefSeq" id="WP_211976862.1">
    <property type="nucleotide sequence ID" value="NZ_CBFHAM010000032.1"/>
</dbReference>
<name>A0ABS5J901_9BACT</name>
<organism evidence="2 3">
    <name type="scientific">Chitinophaga hostae</name>
    <dbReference type="NCBI Taxonomy" id="2831022"/>
    <lineage>
        <taxon>Bacteria</taxon>
        <taxon>Pseudomonadati</taxon>
        <taxon>Bacteroidota</taxon>
        <taxon>Chitinophagia</taxon>
        <taxon>Chitinophagales</taxon>
        <taxon>Chitinophagaceae</taxon>
        <taxon>Chitinophaga</taxon>
    </lineage>
</organism>
<dbReference type="EMBL" id="JAGTXB010000024">
    <property type="protein sequence ID" value="MBS0031703.1"/>
    <property type="molecule type" value="Genomic_DNA"/>
</dbReference>
<keyword evidence="3" id="KW-1185">Reference proteome</keyword>
<protein>
    <submittedName>
        <fullName evidence="2">Uncharacterized protein</fullName>
    </submittedName>
</protein>
<evidence type="ECO:0000256" key="1">
    <source>
        <dbReference type="SAM" id="MobiDB-lite"/>
    </source>
</evidence>
<evidence type="ECO:0000313" key="2">
    <source>
        <dbReference type="EMBL" id="MBS0031703.1"/>
    </source>
</evidence>
<sequence>MEKINALIEKLQELKNSGADLSAISYYAQLLQAEVLHARNKLHQQQVQSSQSNIAVIMPAQSPVTVSMPASTAAQTTTLPSNKPPAPPATVEVKPENKPVEATVAPTVQQHSQPAGMDPRETQEDINTRAARFNGNTTNNNFTPSEDINTRAAKAAEHTAPLPANQVLPPTATPAANNPPAVAYEPAPVTPQETIPFIAAETPPAADLVPPKPEPVVTAQPIPTLAANQPSAEKHRPATLFDDIPAYNNGHANGNTGELRKDLNDLVGNNNNATSLNDRLRQQQVEVAQKLGDMPIKDLRSAIGINDKYQFIQELFRGDRDLYERSIKTINECGNLQEADYWIQREIKIIQGWQDDHHLVQHFYALLKKRFS</sequence>